<sequence>MSTYLWDPFAALGRMDREFDEIVRRAWGTRRPALAGRSQSAELAVPSADVVTEGEDVLINLELPGVDVEHDVVVEIDRGRLVVRGRRGGQHEREHAGRVHRESWSGSFRREFQLPERVDASRISAGYDRGVLTVRLAGAAVEPKATRIAVTAASGGHAPAAVAKPVEVAPAQPSEVPAVSAQPTAQSEGGRAESANTPAA</sequence>
<protein>
    <submittedName>
        <fullName evidence="5">Molecular chaperone (Small heat shock protein)</fullName>
    </submittedName>
</protein>
<evidence type="ECO:0000256" key="2">
    <source>
        <dbReference type="RuleBase" id="RU003616"/>
    </source>
</evidence>
<proteinExistence type="inferred from homology"/>
<accession>A0A0D8BML7</accession>
<dbReference type="Proteomes" id="UP000032545">
    <property type="component" value="Unassembled WGS sequence"/>
</dbReference>
<name>A0A0D8BML7_9ACTN</name>
<dbReference type="InterPro" id="IPR008978">
    <property type="entry name" value="HSP20-like_chaperone"/>
</dbReference>
<dbReference type="SUPFAM" id="SSF49764">
    <property type="entry name" value="HSP20-like chaperones"/>
    <property type="match status" value="1"/>
</dbReference>
<evidence type="ECO:0000256" key="3">
    <source>
        <dbReference type="SAM" id="MobiDB-lite"/>
    </source>
</evidence>
<dbReference type="RefSeq" id="WP_044882902.1">
    <property type="nucleotide sequence ID" value="NZ_JYFN01000001.1"/>
</dbReference>
<dbReference type="Pfam" id="PF00011">
    <property type="entry name" value="HSP20"/>
    <property type="match status" value="1"/>
</dbReference>
<evidence type="ECO:0000256" key="1">
    <source>
        <dbReference type="PROSITE-ProRule" id="PRU00285"/>
    </source>
</evidence>
<dbReference type="Gene3D" id="2.60.40.790">
    <property type="match status" value="1"/>
</dbReference>
<evidence type="ECO:0000259" key="4">
    <source>
        <dbReference type="PROSITE" id="PS01031"/>
    </source>
</evidence>
<dbReference type="PROSITE" id="PS01031">
    <property type="entry name" value="SHSP"/>
    <property type="match status" value="1"/>
</dbReference>
<dbReference type="PATRIC" id="fig|1502723.3.peg.84"/>
<evidence type="ECO:0000313" key="6">
    <source>
        <dbReference type="Proteomes" id="UP000032545"/>
    </source>
</evidence>
<dbReference type="AlphaFoldDB" id="A0A0D8BML7"/>
<gene>
    <name evidence="5" type="ORF">FF36_00071</name>
</gene>
<comment type="caution">
    <text evidence="5">The sequence shown here is derived from an EMBL/GenBank/DDBJ whole genome shotgun (WGS) entry which is preliminary data.</text>
</comment>
<organism evidence="5 6">
    <name type="scientific">Frankia torreyi</name>
    <dbReference type="NCBI Taxonomy" id="1856"/>
    <lineage>
        <taxon>Bacteria</taxon>
        <taxon>Bacillati</taxon>
        <taxon>Actinomycetota</taxon>
        <taxon>Actinomycetes</taxon>
        <taxon>Frankiales</taxon>
        <taxon>Frankiaceae</taxon>
        <taxon>Frankia</taxon>
    </lineage>
</organism>
<feature type="domain" description="SHSP" evidence="4">
    <location>
        <begin position="39"/>
        <end position="153"/>
    </location>
</feature>
<dbReference type="CDD" id="cd06464">
    <property type="entry name" value="ACD_sHsps-like"/>
    <property type="match status" value="1"/>
</dbReference>
<dbReference type="InterPro" id="IPR031107">
    <property type="entry name" value="Small_HSP"/>
</dbReference>
<evidence type="ECO:0000313" key="5">
    <source>
        <dbReference type="EMBL" id="KJE25458.1"/>
    </source>
</evidence>
<dbReference type="PANTHER" id="PTHR11527">
    <property type="entry name" value="HEAT-SHOCK PROTEIN 20 FAMILY MEMBER"/>
    <property type="match status" value="1"/>
</dbReference>
<comment type="similarity">
    <text evidence="1 2">Belongs to the small heat shock protein (HSP20) family.</text>
</comment>
<reference evidence="6" key="1">
    <citation type="submission" date="2015-02" db="EMBL/GenBank/DDBJ databases">
        <title>Draft Genome of Frankia sp. CpI1-S.</title>
        <authorList>
            <person name="Oshone R.T."/>
            <person name="Ngom M."/>
            <person name="Ghodhbane-Gtari F."/>
            <person name="Gtari M."/>
            <person name="Morris K."/>
            <person name="Thomas K."/>
            <person name="Sen A."/>
            <person name="Tisa L.S."/>
        </authorList>
    </citation>
    <scope>NUCLEOTIDE SEQUENCE [LARGE SCALE GENOMIC DNA]</scope>
    <source>
        <strain evidence="6">CpI1-S</strain>
    </source>
</reference>
<feature type="region of interest" description="Disordered" evidence="3">
    <location>
        <begin position="169"/>
        <end position="200"/>
    </location>
</feature>
<dbReference type="InterPro" id="IPR002068">
    <property type="entry name" value="A-crystallin/Hsp20_dom"/>
</dbReference>
<reference evidence="5 6" key="2">
    <citation type="journal article" date="2016" name="Genome Announc.">
        <title>Permanent Draft Genome Sequences for Two Variants of Frankia sp. Strain CpI1, the First Frankia Strain Isolated from Root Nodules of Comptonia peregrina.</title>
        <authorList>
            <person name="Oshone R."/>
            <person name="Hurst S.G.IV."/>
            <person name="Abebe-Akele F."/>
            <person name="Simpson S."/>
            <person name="Morris K."/>
            <person name="Thomas W.K."/>
            <person name="Tisa L.S."/>
        </authorList>
    </citation>
    <scope>NUCLEOTIDE SEQUENCE [LARGE SCALE GENOMIC DNA]</scope>
    <source>
        <strain evidence="6">CpI1-S</strain>
    </source>
</reference>
<dbReference type="EMBL" id="JYFN01000001">
    <property type="protein sequence ID" value="KJE25458.1"/>
    <property type="molecule type" value="Genomic_DNA"/>
</dbReference>
<dbReference type="OrthoDB" id="3855217at2"/>
<keyword evidence="5" id="KW-0346">Stress response</keyword>
<keyword evidence="6" id="KW-1185">Reference proteome</keyword>